<keyword evidence="2" id="KW-1185">Reference proteome</keyword>
<evidence type="ECO:0000313" key="2">
    <source>
        <dbReference type="Proteomes" id="UP000183832"/>
    </source>
</evidence>
<gene>
    <name evidence="1" type="ORF">CLUMA_CG004282</name>
</gene>
<protein>
    <submittedName>
        <fullName evidence="1">CLUMA_CG004282, isoform A</fullName>
    </submittedName>
</protein>
<dbReference type="AlphaFoldDB" id="A0A1J1HRH7"/>
<reference evidence="1 2" key="1">
    <citation type="submission" date="2015-04" db="EMBL/GenBank/DDBJ databases">
        <authorList>
            <person name="Syromyatnikov M.Y."/>
            <person name="Popov V.N."/>
        </authorList>
    </citation>
    <scope>NUCLEOTIDE SEQUENCE [LARGE SCALE GENOMIC DNA]</scope>
</reference>
<evidence type="ECO:0000313" key="1">
    <source>
        <dbReference type="EMBL" id="CRK90579.1"/>
    </source>
</evidence>
<accession>A0A1J1HRH7</accession>
<dbReference type="OrthoDB" id="16520at2759"/>
<proteinExistence type="predicted"/>
<dbReference type="EMBL" id="CVRI01000020">
    <property type="protein sequence ID" value="CRK90579.1"/>
    <property type="molecule type" value="Genomic_DNA"/>
</dbReference>
<name>A0A1J1HRH7_9DIPT</name>
<organism evidence="1 2">
    <name type="scientific">Clunio marinus</name>
    <dbReference type="NCBI Taxonomy" id="568069"/>
    <lineage>
        <taxon>Eukaryota</taxon>
        <taxon>Metazoa</taxon>
        <taxon>Ecdysozoa</taxon>
        <taxon>Arthropoda</taxon>
        <taxon>Hexapoda</taxon>
        <taxon>Insecta</taxon>
        <taxon>Pterygota</taxon>
        <taxon>Neoptera</taxon>
        <taxon>Endopterygota</taxon>
        <taxon>Diptera</taxon>
        <taxon>Nematocera</taxon>
        <taxon>Chironomoidea</taxon>
        <taxon>Chironomidae</taxon>
        <taxon>Clunio</taxon>
    </lineage>
</organism>
<sequence length="112" mass="12837">MDSNIHKLQLYITLNSLRSQFGGKQGCNRCCWGSSLQPMLNLNSHQLNKASKESGLLAYLYIAWEIGQGQTAEQQNRPSVRKAKRPAVLYIRHSLLHQKENSFLSHLYSHVR</sequence>
<dbReference type="Proteomes" id="UP000183832">
    <property type="component" value="Unassembled WGS sequence"/>
</dbReference>